<feature type="transmembrane region" description="Helical" evidence="11">
    <location>
        <begin position="117"/>
        <end position="138"/>
    </location>
</feature>
<dbReference type="InterPro" id="IPR050567">
    <property type="entry name" value="Mitochondrial_Carrier"/>
</dbReference>
<proteinExistence type="inferred from homology"/>
<keyword evidence="4 9" id="KW-0812">Transmembrane</keyword>
<evidence type="ECO:0000256" key="8">
    <source>
        <dbReference type="ARBA" id="ARBA00023136"/>
    </source>
</evidence>
<dbReference type="EMBL" id="LXFE01000322">
    <property type="protein sequence ID" value="OLL25759.1"/>
    <property type="molecule type" value="Genomic_DNA"/>
</dbReference>
<evidence type="ECO:0000256" key="7">
    <source>
        <dbReference type="ARBA" id="ARBA00023128"/>
    </source>
</evidence>
<evidence type="ECO:0000256" key="4">
    <source>
        <dbReference type="ARBA" id="ARBA00022692"/>
    </source>
</evidence>
<dbReference type="PANTHER" id="PTHR45624">
    <property type="entry name" value="MITOCHONDRIAL BASIC AMINO ACIDS TRANSPORTER-RELATED"/>
    <property type="match status" value="1"/>
</dbReference>
<keyword evidence="6 11" id="KW-1133">Transmembrane helix</keyword>
<evidence type="ECO:0000256" key="5">
    <source>
        <dbReference type="ARBA" id="ARBA00022737"/>
    </source>
</evidence>
<dbReference type="AlphaFoldDB" id="A0A1U7LT04"/>
<dbReference type="Proteomes" id="UP000186594">
    <property type="component" value="Unassembled WGS sequence"/>
</dbReference>
<dbReference type="OMA" id="NWAVGIP"/>
<sequence>MDNALTDISDVNALVPAFSGLKSFLAGGVGGICSVIVGHPFDLIKVRLQTAEKGVYKGTMDAVSKTMSRNGLRGLYAGVTPPLLGVTPIFAVSFWGYDVGKGLVRRTSSVPESGFTIPQMAAAGFFSAIPTTILTAPFERVKVLLQIQGQSAEKKYNGTYDVLRQLYREGGLRSSTANPPSTILTTVFRGSFATLARDGPGSAAYFAAYEVVKEKLTPVSADGSKGDLSVPAIIAAGGTAGMAMWLCVFPLDTIKSQLQSGTESSIVKVCSNIYARGGVKAFFPGLGPALLRAYPANAATFLGVELTKQFLDSTF</sequence>
<accession>A0A1U7LT04</accession>
<dbReference type="PROSITE" id="PS50920">
    <property type="entry name" value="SOLCAR"/>
    <property type="match status" value="3"/>
</dbReference>
<feature type="repeat" description="Solcar" evidence="9">
    <location>
        <begin position="115"/>
        <end position="215"/>
    </location>
</feature>
<evidence type="ECO:0000256" key="11">
    <source>
        <dbReference type="SAM" id="Phobius"/>
    </source>
</evidence>
<feature type="transmembrane region" description="Helical" evidence="11">
    <location>
        <begin position="75"/>
        <end position="97"/>
    </location>
</feature>
<dbReference type="OrthoDB" id="14252at2759"/>
<feature type="repeat" description="Solcar" evidence="9">
    <location>
        <begin position="18"/>
        <end position="103"/>
    </location>
</feature>
<evidence type="ECO:0000256" key="3">
    <source>
        <dbReference type="ARBA" id="ARBA00022448"/>
    </source>
</evidence>
<dbReference type="Pfam" id="PF00153">
    <property type="entry name" value="Mito_carr"/>
    <property type="match status" value="3"/>
</dbReference>
<dbReference type="GO" id="GO:0006839">
    <property type="term" value="P:mitochondrial transport"/>
    <property type="evidence" value="ECO:0007669"/>
    <property type="project" value="TreeGrafter"/>
</dbReference>
<name>A0A1U7LT04_NEOID</name>
<feature type="repeat" description="Solcar" evidence="9">
    <location>
        <begin position="228"/>
        <end position="310"/>
    </location>
</feature>
<comment type="subcellular location">
    <subcellularLocation>
        <location evidence="1">Mitochondrion membrane</location>
        <topology evidence="1">Multi-pass membrane protein</topology>
    </subcellularLocation>
</comment>
<evidence type="ECO:0000256" key="10">
    <source>
        <dbReference type="RuleBase" id="RU000488"/>
    </source>
</evidence>
<dbReference type="PANTHER" id="PTHR45624:SF4">
    <property type="entry name" value="CONGESTED-LIKE TRACHEA PROTEIN-RELATED"/>
    <property type="match status" value="1"/>
</dbReference>
<dbReference type="SUPFAM" id="SSF103506">
    <property type="entry name" value="Mitochondrial carrier"/>
    <property type="match status" value="1"/>
</dbReference>
<dbReference type="STRING" id="1198029.A0A1U7LT04"/>
<dbReference type="GO" id="GO:0031966">
    <property type="term" value="C:mitochondrial membrane"/>
    <property type="evidence" value="ECO:0007669"/>
    <property type="project" value="UniProtKB-SubCell"/>
</dbReference>
<evidence type="ECO:0000256" key="9">
    <source>
        <dbReference type="PROSITE-ProRule" id="PRU00282"/>
    </source>
</evidence>
<keyword evidence="8 9" id="KW-0472">Membrane</keyword>
<keyword evidence="13" id="KW-1185">Reference proteome</keyword>
<dbReference type="Gene3D" id="1.50.40.10">
    <property type="entry name" value="Mitochondrial carrier domain"/>
    <property type="match status" value="2"/>
</dbReference>
<evidence type="ECO:0000256" key="6">
    <source>
        <dbReference type="ARBA" id="ARBA00022989"/>
    </source>
</evidence>
<dbReference type="InterPro" id="IPR023395">
    <property type="entry name" value="MCP_dom_sf"/>
</dbReference>
<organism evidence="12 13">
    <name type="scientific">Neolecta irregularis (strain DAH-3)</name>
    <dbReference type="NCBI Taxonomy" id="1198029"/>
    <lineage>
        <taxon>Eukaryota</taxon>
        <taxon>Fungi</taxon>
        <taxon>Dikarya</taxon>
        <taxon>Ascomycota</taxon>
        <taxon>Taphrinomycotina</taxon>
        <taxon>Neolectales</taxon>
        <taxon>Neolectaceae</taxon>
        <taxon>Neolecta</taxon>
    </lineage>
</organism>
<gene>
    <name evidence="12" type="ORF">NEOLI_000644</name>
</gene>
<evidence type="ECO:0000313" key="13">
    <source>
        <dbReference type="Proteomes" id="UP000186594"/>
    </source>
</evidence>
<reference evidence="12 13" key="1">
    <citation type="submission" date="2016-04" db="EMBL/GenBank/DDBJ databases">
        <title>Evolutionary innovation and constraint leading to complex multicellularity in the Ascomycota.</title>
        <authorList>
            <person name="Cisse O."/>
            <person name="Nguyen A."/>
            <person name="Hewitt D.A."/>
            <person name="Jedd G."/>
            <person name="Stajich J.E."/>
        </authorList>
    </citation>
    <scope>NUCLEOTIDE SEQUENCE [LARGE SCALE GENOMIC DNA]</scope>
    <source>
        <strain evidence="12 13">DAH-3</strain>
    </source>
</reference>
<dbReference type="GO" id="GO:1902603">
    <property type="term" value="P:carnitine transmembrane transport"/>
    <property type="evidence" value="ECO:0007669"/>
    <property type="project" value="TreeGrafter"/>
</dbReference>
<comment type="caution">
    <text evidence="12">The sequence shown here is derived from an EMBL/GenBank/DDBJ whole genome shotgun (WGS) entry which is preliminary data.</text>
</comment>
<keyword evidence="5" id="KW-0677">Repeat</keyword>
<evidence type="ECO:0000256" key="1">
    <source>
        <dbReference type="ARBA" id="ARBA00004225"/>
    </source>
</evidence>
<evidence type="ECO:0000313" key="12">
    <source>
        <dbReference type="EMBL" id="OLL25759.1"/>
    </source>
</evidence>
<comment type="similarity">
    <text evidence="2 10">Belongs to the mitochondrial carrier (TC 2.A.29) family.</text>
</comment>
<evidence type="ECO:0000256" key="2">
    <source>
        <dbReference type="ARBA" id="ARBA00006375"/>
    </source>
</evidence>
<protein>
    <submittedName>
        <fullName evidence="12">Mitochondrial carnitine carrier</fullName>
    </submittedName>
</protein>
<dbReference type="InterPro" id="IPR018108">
    <property type="entry name" value="MCP_transmembrane"/>
</dbReference>
<dbReference type="GO" id="GO:0015227">
    <property type="term" value="F:O-acyl-L-carnitine transmembrane transporter activity"/>
    <property type="evidence" value="ECO:0007669"/>
    <property type="project" value="TreeGrafter"/>
</dbReference>
<keyword evidence="3 10" id="KW-0813">Transport</keyword>
<keyword evidence="7" id="KW-0496">Mitochondrion</keyword>